<feature type="domain" description="Nephrocystin 3-like N-terminal" evidence="3">
    <location>
        <begin position="417"/>
        <end position="592"/>
    </location>
</feature>
<dbReference type="Proteomes" id="UP000248817">
    <property type="component" value="Unassembled WGS sequence"/>
</dbReference>
<name>A0A2V5IK25_9EURO</name>
<feature type="region of interest" description="Disordered" evidence="2">
    <location>
        <begin position="33"/>
        <end position="65"/>
    </location>
</feature>
<accession>A0A2V5IK25</accession>
<feature type="compositionally biased region" description="Polar residues" evidence="2">
    <location>
        <begin position="34"/>
        <end position="47"/>
    </location>
</feature>
<dbReference type="Pfam" id="PF24883">
    <property type="entry name" value="NPHP3_N"/>
    <property type="match status" value="1"/>
</dbReference>
<evidence type="ECO:0000256" key="1">
    <source>
        <dbReference type="ARBA" id="ARBA00022737"/>
    </source>
</evidence>
<dbReference type="InterPro" id="IPR056884">
    <property type="entry name" value="NPHP3-like_N"/>
</dbReference>
<reference evidence="4 5" key="1">
    <citation type="submission" date="2018-02" db="EMBL/GenBank/DDBJ databases">
        <title>The genomes of Aspergillus section Nigri reveals drivers in fungal speciation.</title>
        <authorList>
            <consortium name="DOE Joint Genome Institute"/>
            <person name="Vesth T.C."/>
            <person name="Nybo J."/>
            <person name="Theobald S."/>
            <person name="Brandl J."/>
            <person name="Frisvad J.C."/>
            <person name="Nielsen K.F."/>
            <person name="Lyhne E.K."/>
            <person name="Kogle M.E."/>
            <person name="Kuo A."/>
            <person name="Riley R."/>
            <person name="Clum A."/>
            <person name="Nolan M."/>
            <person name="Lipzen A."/>
            <person name="Salamov A."/>
            <person name="Henrissat B."/>
            <person name="Wiebenga A."/>
            <person name="De vries R.P."/>
            <person name="Grigoriev I.V."/>
            <person name="Mortensen U.H."/>
            <person name="Andersen M.R."/>
            <person name="Baker S.E."/>
        </authorList>
    </citation>
    <scope>NUCLEOTIDE SEQUENCE [LARGE SCALE GENOMIC DNA]</scope>
    <source>
        <strain evidence="4 5">CBS 114.80</strain>
    </source>
</reference>
<dbReference type="PANTHER" id="PTHR40619">
    <property type="entry name" value="FUNGAL STAND N-TERMINAL GOODBYE DOMAIN-CONTAINING PROTEIN"/>
    <property type="match status" value="1"/>
</dbReference>
<organism evidence="4 5">
    <name type="scientific">Aspergillus indologenus CBS 114.80</name>
    <dbReference type="NCBI Taxonomy" id="1450541"/>
    <lineage>
        <taxon>Eukaryota</taxon>
        <taxon>Fungi</taxon>
        <taxon>Dikarya</taxon>
        <taxon>Ascomycota</taxon>
        <taxon>Pezizomycotina</taxon>
        <taxon>Eurotiomycetes</taxon>
        <taxon>Eurotiomycetidae</taxon>
        <taxon>Eurotiales</taxon>
        <taxon>Aspergillaceae</taxon>
        <taxon>Aspergillus</taxon>
        <taxon>Aspergillus subgen. Circumdati</taxon>
    </lineage>
</organism>
<dbReference type="AlphaFoldDB" id="A0A2V5IK25"/>
<sequence length="695" mass="78634">MTTHDWPPGDRLPEPQEVFADRIWSSLFSHAAARTTNPADTNRAQSEFQDKDEAGIDFSRHRKSRQQAEEAKVKFIKILEAWDAEHDKEKSNMNVQRKRGGKESVAAKVRANITQMHSWEDVFASLREAEDHYNTSSKFRRFFRKGASRAEAVEPFLDLIPDTDYTSVVCGGIKFILGACSAANRSRQEIIALVELLPEKVENASQYAELYSSEPILQTATCQLYLKILTAMEAIIAFWTKDRSCTYALVAAPAPLACVLTIAVEFLRPLFLQRTYRPLQAELDDVKKASDTFERTIQFCDRNRLLQIADRVRGTQASVDEIKAVLKELFAQQFVNCRWLREILMQIPQYKAASAGPRAYITPGEIIRALKAAFPSALQPTDDDDDDDDDDAAARRPLQRVLQVGFSMAGPDQQRASWTISDPKVYGWFKSRHSRALVVHGNCALQRISPLSFFCALLVESLQSLEPIIVLHHFCGLHLPSDHRVGSAGSVLMPLLLYQLLRQWTFGELECLSADDAQAFKGSVSNLTPDFLVAIFRKLIKALPRRQPVFLILDGINYYETREFGWETKRLVKKLVKLLGAGGALYKLLITSTSRVLDIDAYFENDEKLTHVQYSARSAPGQTVGGRWTLHRCLTQTMHAPDRSYRFRRGIYRKDASKRCACLHGNVQMTRTVVAAKPLNPARRRRQSRLSVAHG</sequence>
<dbReference type="PANTHER" id="PTHR40619:SF3">
    <property type="entry name" value="FUNGAL STAND N-TERMINAL GOODBYE DOMAIN-CONTAINING PROTEIN"/>
    <property type="match status" value="1"/>
</dbReference>
<dbReference type="EMBL" id="KZ825463">
    <property type="protein sequence ID" value="PYI36975.1"/>
    <property type="molecule type" value="Genomic_DNA"/>
</dbReference>
<evidence type="ECO:0000259" key="3">
    <source>
        <dbReference type="Pfam" id="PF24883"/>
    </source>
</evidence>
<gene>
    <name evidence="4" type="ORF">BP00DRAFT_491557</name>
</gene>
<keyword evidence="1" id="KW-0677">Repeat</keyword>
<evidence type="ECO:0000313" key="5">
    <source>
        <dbReference type="Proteomes" id="UP000248817"/>
    </source>
</evidence>
<proteinExistence type="predicted"/>
<evidence type="ECO:0000313" key="4">
    <source>
        <dbReference type="EMBL" id="PYI36975.1"/>
    </source>
</evidence>
<keyword evidence="5" id="KW-1185">Reference proteome</keyword>
<evidence type="ECO:0000256" key="2">
    <source>
        <dbReference type="SAM" id="MobiDB-lite"/>
    </source>
</evidence>
<protein>
    <recommendedName>
        <fullName evidence="3">Nephrocystin 3-like N-terminal domain-containing protein</fullName>
    </recommendedName>
</protein>